<accession>A0A9I9CYR7</accession>
<reference evidence="10" key="1">
    <citation type="submission" date="2023-03" db="UniProtKB">
        <authorList>
            <consortium name="EnsemblPlants"/>
        </authorList>
    </citation>
    <scope>IDENTIFICATION</scope>
</reference>
<comment type="subcellular location">
    <subcellularLocation>
        <location evidence="1">Nucleus</location>
    </subcellularLocation>
</comment>
<keyword evidence="6" id="KW-0539">Nucleus</keyword>
<evidence type="ECO:0000313" key="10">
    <source>
        <dbReference type="EnsemblPlants" id="MELO3C010472.2.1"/>
    </source>
</evidence>
<keyword evidence="9" id="KW-0472">Membrane</keyword>
<keyword evidence="5" id="KW-0067">ATP-binding</keyword>
<evidence type="ECO:0000256" key="6">
    <source>
        <dbReference type="ARBA" id="ARBA00023242"/>
    </source>
</evidence>
<protein>
    <recommendedName>
        <fullName evidence="11">P-loop containing nucleoside triphosphate hydrolases superfamily protein</fullName>
    </recommendedName>
</protein>
<keyword evidence="9" id="KW-1133">Transmembrane helix</keyword>
<dbReference type="GO" id="GO:0033314">
    <property type="term" value="P:mitotic DNA replication checkpoint signaling"/>
    <property type="evidence" value="ECO:0007669"/>
    <property type="project" value="TreeGrafter"/>
</dbReference>
<name>A0A9I9CYR7_CUCME</name>
<evidence type="ECO:0000256" key="2">
    <source>
        <dbReference type="ARBA" id="ARBA00006168"/>
    </source>
</evidence>
<dbReference type="EnsemblPlants" id="MELO3C010472.2.1">
    <property type="protein sequence ID" value="MELO3C010472.2.1"/>
    <property type="gene ID" value="MELO3C010472.2"/>
</dbReference>
<dbReference type="InterPro" id="IPR027417">
    <property type="entry name" value="P-loop_NTPase"/>
</dbReference>
<keyword evidence="3" id="KW-0547">Nucleotide-binding</keyword>
<evidence type="ECO:0000256" key="8">
    <source>
        <dbReference type="SAM" id="MobiDB-lite"/>
    </source>
</evidence>
<dbReference type="GO" id="GO:0003682">
    <property type="term" value="F:chromatin binding"/>
    <property type="evidence" value="ECO:0007669"/>
    <property type="project" value="TreeGrafter"/>
</dbReference>
<evidence type="ECO:0000256" key="9">
    <source>
        <dbReference type="SAM" id="Phobius"/>
    </source>
</evidence>
<dbReference type="GO" id="GO:0006281">
    <property type="term" value="P:DNA repair"/>
    <property type="evidence" value="ECO:0007669"/>
    <property type="project" value="InterPro"/>
</dbReference>
<dbReference type="Gene3D" id="3.40.50.300">
    <property type="entry name" value="P-loop containing nucleotide triphosphate hydrolases"/>
    <property type="match status" value="2"/>
</dbReference>
<keyword evidence="9" id="KW-0812">Transmembrane</keyword>
<feature type="transmembrane region" description="Helical" evidence="9">
    <location>
        <begin position="424"/>
        <end position="446"/>
    </location>
</feature>
<comment type="similarity">
    <text evidence="2">Belongs to the rad17/RAD24 family.</text>
</comment>
<proteinExistence type="inferred from homology"/>
<feature type="transmembrane region" description="Helical" evidence="9">
    <location>
        <begin position="505"/>
        <end position="529"/>
    </location>
</feature>
<dbReference type="PANTHER" id="PTHR12172:SF1">
    <property type="entry name" value="P-LOOP CONTAINING NUCLEOSIDE TRIPHOSPHATE HYDROLASES SUPERFAMILY PROTEIN"/>
    <property type="match status" value="1"/>
</dbReference>
<evidence type="ECO:0000256" key="3">
    <source>
        <dbReference type="ARBA" id="ARBA00022741"/>
    </source>
</evidence>
<dbReference type="Gene3D" id="1.10.8.60">
    <property type="match status" value="1"/>
</dbReference>
<sequence length="1289" mass="144936">MDTPPLQSVNATEVDATETGKRQLRSFPRKLVQSTLLPHKPQDQEENGVDREEMNNCREEEELCGSQGKKKRKSKGKTTPQSRSSKKAKEKRAVNLTPKKILNFEETTPTIPDLRLEAKMTREENSRMFAGRQMHPFFSSLKAGKKSQEATQSAERGYTVEKKETGTDCNPIHVFEETGGDNIDNTMQDDELSLDWKNWTFTDRNIIHNVHTLQKTCSSVSESSIKSLSLDDLPIVLAPSDSAHGANEEPVDHNSIKQECIKELTSTVYSVDADQETMLHHLLRSAKVLPMSPFDLIISSLIRQDDNLNKTHGVSEFEARPISEHQSRFLQDRMQSYYLRCQGRSKNCLWTYKYQPRTAMEVCGNLESVKFLSEWLHLWYERNSQNKKDFAGGNKFQKQDKNGYCSQSDSDYESPDGEDGLKNVLLVTGSSGFPVTLTFFACLLNWARYSVTFLESGKSAAVYACAEEHSFRFSASAIRSGAVLKQMIGEALQSHQLKWCALFKIWLRFLHVIISSLTIMILLILHVAVKTSQGPRNNFVEKSSSLQESTAAKSLASEVTELIPLSDDDSKDYIKGVGEFEYIASESLSNQGEAKPLILLEDVDIIFLEDRGFISAIQEIADTGKGPIILTSNNSDPVLPVNLDRLQISFIRPSSTELLSHLYKICASEGVSIQPCLLERIIHCCHRDIRKTITHLQFWCQGTGFRDKVQKKYGSLLFDIDAGHQILPVIMPWSFPSQLSELVDKEITKSLIEMETTCLMETSGGEFNEVEMQNGLDYQNYEANCLLEAKKAAMLSRNGSIQDHNEFVVEFDTAHECSDISGAPIPLPRKKHRRRLDMVVSSDSEDIPINKECSLVSNTDDGLLSSHHQISPNYSSPLNGLLYHMSDDTVEDYYPSLETAGVHVNEMSMSAATSYVPESIFVPETEIHDMELFPKMISLGDAGASLEISMDELFENVLAVEANGFGSPAHTVQETTAVLEDSCNVFNLSRLQEKGFSCNGHMENNVRGYTVMDECSRIDFNKSKFVEKPELEVSGDSVQELWKQLRLGRLDLLGHHVLPEKKETIQIIDLVHRMSHLISDLDLLSSCRPQDMLETPTFEFEESDLFSWRGEQLQMASTIAHHGFSLIANDVATTGSHVGCGSSVDIVSEMLASTTNTAALGKLLRHSSTEKILKLSLPGYFHMQERDMKACLFDVIQKVAPNRSYLSLKGVQFFEYLSSLRCISRSETLRISKGPDKTKRRSSPVLHHETCAPLFPDLFTLMTLLNLNKLEITGASKFSTYYIQLCTYQ</sequence>
<keyword evidence="4" id="KW-0227">DNA damage</keyword>
<evidence type="ECO:0000256" key="1">
    <source>
        <dbReference type="ARBA" id="ARBA00004123"/>
    </source>
</evidence>
<keyword evidence="7" id="KW-0131">Cell cycle</keyword>
<feature type="region of interest" description="Disordered" evidence="8">
    <location>
        <begin position="1"/>
        <end position="94"/>
    </location>
</feature>
<feature type="compositionally biased region" description="Polar residues" evidence="8">
    <location>
        <begin position="1"/>
        <end position="11"/>
    </location>
</feature>
<dbReference type="GO" id="GO:0005634">
    <property type="term" value="C:nucleus"/>
    <property type="evidence" value="ECO:0007669"/>
    <property type="project" value="UniProtKB-SubCell"/>
</dbReference>
<evidence type="ECO:0000256" key="4">
    <source>
        <dbReference type="ARBA" id="ARBA00022763"/>
    </source>
</evidence>
<dbReference type="PANTHER" id="PTHR12172">
    <property type="entry name" value="CELL CYCLE CHECKPOINT PROTEIN RAD17"/>
    <property type="match status" value="1"/>
</dbReference>
<feature type="compositionally biased region" description="Basic and acidic residues" evidence="8">
    <location>
        <begin position="40"/>
        <end position="58"/>
    </location>
</feature>
<evidence type="ECO:0008006" key="11">
    <source>
        <dbReference type="Google" id="ProtNLM"/>
    </source>
</evidence>
<evidence type="ECO:0000256" key="5">
    <source>
        <dbReference type="ARBA" id="ARBA00022840"/>
    </source>
</evidence>
<dbReference type="SUPFAM" id="SSF52540">
    <property type="entry name" value="P-loop containing nucleoside triphosphate hydrolases"/>
    <property type="match status" value="1"/>
</dbReference>
<organism evidence="10">
    <name type="scientific">Cucumis melo</name>
    <name type="common">Muskmelon</name>
    <dbReference type="NCBI Taxonomy" id="3656"/>
    <lineage>
        <taxon>Eukaryota</taxon>
        <taxon>Viridiplantae</taxon>
        <taxon>Streptophyta</taxon>
        <taxon>Embryophyta</taxon>
        <taxon>Tracheophyta</taxon>
        <taxon>Spermatophyta</taxon>
        <taxon>Magnoliopsida</taxon>
        <taxon>eudicotyledons</taxon>
        <taxon>Gunneridae</taxon>
        <taxon>Pentapetalae</taxon>
        <taxon>rosids</taxon>
        <taxon>fabids</taxon>
        <taxon>Cucurbitales</taxon>
        <taxon>Cucurbitaceae</taxon>
        <taxon>Benincaseae</taxon>
        <taxon>Cucumis</taxon>
    </lineage>
</organism>
<evidence type="ECO:0000256" key="7">
    <source>
        <dbReference type="ARBA" id="ARBA00023306"/>
    </source>
</evidence>
<dbReference type="InterPro" id="IPR004582">
    <property type="entry name" value="Checkpoint_prot_Rad17_Rad24"/>
</dbReference>
<dbReference type="Gramene" id="MELO3C010472.2.1">
    <property type="protein sequence ID" value="MELO3C010472.2.1"/>
    <property type="gene ID" value="MELO3C010472.2"/>
</dbReference>
<dbReference type="GO" id="GO:0005524">
    <property type="term" value="F:ATP binding"/>
    <property type="evidence" value="ECO:0007669"/>
    <property type="project" value="UniProtKB-KW"/>
</dbReference>
<dbReference type="GO" id="GO:0003689">
    <property type="term" value="F:DNA clamp loader activity"/>
    <property type="evidence" value="ECO:0007669"/>
    <property type="project" value="TreeGrafter"/>
</dbReference>
<dbReference type="GO" id="GO:0000077">
    <property type="term" value="P:DNA damage checkpoint signaling"/>
    <property type="evidence" value="ECO:0007669"/>
    <property type="project" value="TreeGrafter"/>
</dbReference>